<reference evidence="1 2" key="1">
    <citation type="submission" date="2013-09" db="EMBL/GenBank/DDBJ databases">
        <title>Corchorus capsularis genome sequencing.</title>
        <authorList>
            <person name="Alam M."/>
            <person name="Haque M.S."/>
            <person name="Islam M.S."/>
            <person name="Emdad E.M."/>
            <person name="Islam M.M."/>
            <person name="Ahmed B."/>
            <person name="Halim A."/>
            <person name="Hossen Q.M.M."/>
            <person name="Hossain M.Z."/>
            <person name="Ahmed R."/>
            <person name="Khan M.M."/>
            <person name="Islam R."/>
            <person name="Rashid M.M."/>
            <person name="Khan S.A."/>
            <person name="Rahman M.S."/>
            <person name="Alam M."/>
        </authorList>
    </citation>
    <scope>NUCLEOTIDE SEQUENCE [LARGE SCALE GENOMIC DNA]</scope>
    <source>
        <strain evidence="2">cv. CVL-1</strain>
        <tissue evidence="1">Whole seedling</tissue>
    </source>
</reference>
<evidence type="ECO:0000313" key="2">
    <source>
        <dbReference type="Proteomes" id="UP000188268"/>
    </source>
</evidence>
<proteinExistence type="predicted"/>
<organism evidence="1 2">
    <name type="scientific">Corchorus capsularis</name>
    <name type="common">Jute</name>
    <dbReference type="NCBI Taxonomy" id="210143"/>
    <lineage>
        <taxon>Eukaryota</taxon>
        <taxon>Viridiplantae</taxon>
        <taxon>Streptophyta</taxon>
        <taxon>Embryophyta</taxon>
        <taxon>Tracheophyta</taxon>
        <taxon>Spermatophyta</taxon>
        <taxon>Magnoliopsida</taxon>
        <taxon>eudicotyledons</taxon>
        <taxon>Gunneridae</taxon>
        <taxon>Pentapetalae</taxon>
        <taxon>rosids</taxon>
        <taxon>malvids</taxon>
        <taxon>Malvales</taxon>
        <taxon>Malvaceae</taxon>
        <taxon>Grewioideae</taxon>
        <taxon>Apeibeae</taxon>
        <taxon>Corchorus</taxon>
    </lineage>
</organism>
<evidence type="ECO:0000313" key="1">
    <source>
        <dbReference type="EMBL" id="OMO61393.1"/>
    </source>
</evidence>
<accession>A0A1R3GTH9</accession>
<comment type="caution">
    <text evidence="1">The sequence shown here is derived from an EMBL/GenBank/DDBJ whole genome shotgun (WGS) entry which is preliminary data.</text>
</comment>
<gene>
    <name evidence="1" type="ORF">CCACVL1_23554</name>
</gene>
<sequence>MESCGVTYSSSGRFDQLRY</sequence>
<keyword evidence="2" id="KW-1185">Reference proteome</keyword>
<name>A0A1R3GTH9_COCAP</name>
<dbReference type="Proteomes" id="UP000188268">
    <property type="component" value="Unassembled WGS sequence"/>
</dbReference>
<protein>
    <submittedName>
        <fullName evidence="1">Uncharacterized protein</fullName>
    </submittedName>
</protein>
<dbReference type="EMBL" id="AWWV01013472">
    <property type="protein sequence ID" value="OMO61393.1"/>
    <property type="molecule type" value="Genomic_DNA"/>
</dbReference>
<dbReference type="Gramene" id="OMO61393">
    <property type="protein sequence ID" value="OMO61393"/>
    <property type="gene ID" value="CCACVL1_23554"/>
</dbReference>
<dbReference type="AlphaFoldDB" id="A0A1R3GTH9"/>